<dbReference type="PROSITE" id="PS50132">
    <property type="entry name" value="RGS"/>
    <property type="match status" value="1"/>
</dbReference>
<feature type="domain" description="RGS" evidence="2">
    <location>
        <begin position="47"/>
        <end position="247"/>
    </location>
</feature>
<dbReference type="AlphaFoldDB" id="A0A0L0HFB6"/>
<evidence type="ECO:0000256" key="1">
    <source>
        <dbReference type="SAM" id="MobiDB-lite"/>
    </source>
</evidence>
<dbReference type="VEuPathDB" id="FungiDB:SPPG_05196"/>
<sequence length="297" mass="32859">MKAFHISRKRASSEPGAPVIERKPLASCEVSTSGTRSTAVKISVQSVLNDEFLPPYGLADFYAFLQKEHSEENIEFYQDIQRYRQRALPIFNALKQRNASRANLRPSMDELRKSRASLRRSVDSVHTSKAAERTLVNTPTEETTPNPTAESSDSIVAPAPLVAKDKEPSLPDLKPILASLREDLETLIKTYMTEGADKEINLPQSIHRRILVEIRDKHNYHPDLFKGALENVTTMMRLSSFPNFIKAASAAGGEGPVSKMKETPEEDGDYTTAKTSKHGLGGDRLGSSVAPKRAIVT</sequence>
<organism evidence="3 4">
    <name type="scientific">Spizellomyces punctatus (strain DAOM BR117)</name>
    <dbReference type="NCBI Taxonomy" id="645134"/>
    <lineage>
        <taxon>Eukaryota</taxon>
        <taxon>Fungi</taxon>
        <taxon>Fungi incertae sedis</taxon>
        <taxon>Chytridiomycota</taxon>
        <taxon>Chytridiomycota incertae sedis</taxon>
        <taxon>Chytridiomycetes</taxon>
        <taxon>Spizellomycetales</taxon>
        <taxon>Spizellomycetaceae</taxon>
        <taxon>Spizellomyces</taxon>
    </lineage>
</organism>
<proteinExistence type="predicted"/>
<keyword evidence="4" id="KW-1185">Reference proteome</keyword>
<accession>A0A0L0HFB6</accession>
<evidence type="ECO:0000313" key="3">
    <source>
        <dbReference type="EMBL" id="KNC99822.1"/>
    </source>
</evidence>
<dbReference type="InterPro" id="IPR016137">
    <property type="entry name" value="RGS"/>
</dbReference>
<dbReference type="InterPro" id="IPR036305">
    <property type="entry name" value="RGS_sf"/>
</dbReference>
<protein>
    <recommendedName>
        <fullName evidence="2">RGS domain-containing protein</fullName>
    </recommendedName>
</protein>
<dbReference type="InterPro" id="IPR044926">
    <property type="entry name" value="RGS_subdomain_2"/>
</dbReference>
<dbReference type="PANTHER" id="PTHR10845">
    <property type="entry name" value="REGULATOR OF G PROTEIN SIGNALING"/>
    <property type="match status" value="1"/>
</dbReference>
<evidence type="ECO:0000259" key="2">
    <source>
        <dbReference type="PROSITE" id="PS50132"/>
    </source>
</evidence>
<gene>
    <name evidence="3" type="ORF">SPPG_05196</name>
</gene>
<dbReference type="Proteomes" id="UP000053201">
    <property type="component" value="Unassembled WGS sequence"/>
</dbReference>
<feature type="region of interest" description="Disordered" evidence="1">
    <location>
        <begin position="101"/>
        <end position="153"/>
    </location>
</feature>
<name>A0A0L0HFB6_SPIPD</name>
<dbReference type="RefSeq" id="XP_016607862.1">
    <property type="nucleotide sequence ID" value="XM_016753420.1"/>
</dbReference>
<dbReference type="OMA" id="NERENYH"/>
<evidence type="ECO:0000313" key="4">
    <source>
        <dbReference type="Proteomes" id="UP000053201"/>
    </source>
</evidence>
<dbReference type="SMART" id="SM00315">
    <property type="entry name" value="RGS"/>
    <property type="match status" value="1"/>
</dbReference>
<feature type="compositionally biased region" description="Low complexity" evidence="1">
    <location>
        <begin position="137"/>
        <end position="148"/>
    </location>
</feature>
<dbReference type="InParanoid" id="A0A0L0HFB6"/>
<dbReference type="GeneID" id="27688590"/>
<dbReference type="SUPFAM" id="SSF48097">
    <property type="entry name" value="Regulator of G-protein signaling, RGS"/>
    <property type="match status" value="1"/>
</dbReference>
<reference evidence="3 4" key="1">
    <citation type="submission" date="2009-08" db="EMBL/GenBank/DDBJ databases">
        <title>The Genome Sequence of Spizellomyces punctatus strain DAOM BR117.</title>
        <authorList>
            <consortium name="The Broad Institute Genome Sequencing Platform"/>
            <person name="Russ C."/>
            <person name="Cuomo C."/>
            <person name="Shea T."/>
            <person name="Young S.K."/>
            <person name="Zeng Q."/>
            <person name="Koehrsen M."/>
            <person name="Haas B."/>
            <person name="Borodovsky M."/>
            <person name="Guigo R."/>
            <person name="Alvarado L."/>
            <person name="Berlin A."/>
            <person name="Bochicchio J."/>
            <person name="Borenstein D."/>
            <person name="Chapman S."/>
            <person name="Chen Z."/>
            <person name="Engels R."/>
            <person name="Freedman E."/>
            <person name="Gellesch M."/>
            <person name="Goldberg J."/>
            <person name="Griggs A."/>
            <person name="Gujja S."/>
            <person name="Heiman D."/>
            <person name="Hepburn T."/>
            <person name="Howarth C."/>
            <person name="Jen D."/>
            <person name="Larson L."/>
            <person name="Lewis B."/>
            <person name="Mehta T."/>
            <person name="Park D."/>
            <person name="Pearson M."/>
            <person name="Roberts A."/>
            <person name="Saif S."/>
            <person name="Shenoy N."/>
            <person name="Sisk P."/>
            <person name="Stolte C."/>
            <person name="Sykes S."/>
            <person name="Thomson T."/>
            <person name="Walk T."/>
            <person name="White J."/>
            <person name="Yandava C."/>
            <person name="Burger G."/>
            <person name="Gray M.W."/>
            <person name="Holland P.W.H."/>
            <person name="King N."/>
            <person name="Lang F.B.F."/>
            <person name="Roger A.J."/>
            <person name="Ruiz-Trillo I."/>
            <person name="Lander E."/>
            <person name="Nusbaum C."/>
        </authorList>
    </citation>
    <scope>NUCLEOTIDE SEQUENCE [LARGE SCALE GENOMIC DNA]</scope>
    <source>
        <strain evidence="3 4">DAOM BR117</strain>
    </source>
</reference>
<dbReference type="EMBL" id="KQ257457">
    <property type="protein sequence ID" value="KNC99822.1"/>
    <property type="molecule type" value="Genomic_DNA"/>
</dbReference>
<dbReference type="Pfam" id="PF00615">
    <property type="entry name" value="RGS"/>
    <property type="match status" value="2"/>
</dbReference>
<dbReference type="OrthoDB" id="10266999at2759"/>
<feature type="region of interest" description="Disordered" evidence="1">
    <location>
        <begin position="251"/>
        <end position="297"/>
    </location>
</feature>
<dbReference type="Gene3D" id="1.10.167.10">
    <property type="entry name" value="Regulator of G-protein Signalling 4, domain 2"/>
    <property type="match status" value="2"/>
</dbReference>
<dbReference type="PANTHER" id="PTHR10845:SF192">
    <property type="entry name" value="DOUBLE HIT, ISOFORM B"/>
    <property type="match status" value="1"/>
</dbReference>